<proteinExistence type="predicted"/>
<keyword evidence="3 5" id="KW-1133">Transmembrane helix</keyword>
<protein>
    <submittedName>
        <fullName evidence="7">MFS transporter</fullName>
    </submittedName>
</protein>
<feature type="transmembrane region" description="Helical" evidence="5">
    <location>
        <begin position="278"/>
        <end position="296"/>
    </location>
</feature>
<dbReference type="PANTHER" id="PTHR23514">
    <property type="entry name" value="BYPASS OF STOP CODON PROTEIN 6"/>
    <property type="match status" value="1"/>
</dbReference>
<feature type="transmembrane region" description="Helical" evidence="5">
    <location>
        <begin position="302"/>
        <end position="321"/>
    </location>
</feature>
<evidence type="ECO:0000256" key="2">
    <source>
        <dbReference type="ARBA" id="ARBA00022692"/>
    </source>
</evidence>
<accession>A0A7G7G5M2</accession>
<evidence type="ECO:0000313" key="8">
    <source>
        <dbReference type="Proteomes" id="UP000515237"/>
    </source>
</evidence>
<reference evidence="7 8" key="1">
    <citation type="journal article" date="2018" name="Int. J. Syst. Evol. Microbiol.">
        <title>Adhaeribacter swui sp. nov., isolated from wet mud.</title>
        <authorList>
            <person name="Kim D.U."/>
            <person name="Kim K.W."/>
            <person name="Kang M.S."/>
            <person name="Kim J.Y."/>
            <person name="Jang J.H."/>
            <person name="Kim M.K."/>
        </authorList>
    </citation>
    <scope>NUCLEOTIDE SEQUENCE [LARGE SCALE GENOMIC DNA]</scope>
    <source>
        <strain evidence="7 8">KCTC 52873</strain>
    </source>
</reference>
<feature type="transmembrane region" description="Helical" evidence="5">
    <location>
        <begin position="146"/>
        <end position="164"/>
    </location>
</feature>
<organism evidence="7 8">
    <name type="scientific">Adhaeribacter swui</name>
    <dbReference type="NCBI Taxonomy" id="2086471"/>
    <lineage>
        <taxon>Bacteria</taxon>
        <taxon>Pseudomonadati</taxon>
        <taxon>Bacteroidota</taxon>
        <taxon>Cytophagia</taxon>
        <taxon>Cytophagales</taxon>
        <taxon>Hymenobacteraceae</taxon>
        <taxon>Adhaeribacter</taxon>
    </lineage>
</organism>
<keyword evidence="4 5" id="KW-0472">Membrane</keyword>
<dbReference type="InterPro" id="IPR051788">
    <property type="entry name" value="MFS_Transporter"/>
</dbReference>
<feature type="transmembrane region" description="Helical" evidence="5">
    <location>
        <begin position="170"/>
        <end position="192"/>
    </location>
</feature>
<dbReference type="Proteomes" id="UP000515237">
    <property type="component" value="Chromosome"/>
</dbReference>
<dbReference type="CDD" id="cd17393">
    <property type="entry name" value="MFS_MosC_like"/>
    <property type="match status" value="1"/>
</dbReference>
<comment type="subcellular location">
    <subcellularLocation>
        <location evidence="1">Membrane</location>
        <topology evidence="1">Multi-pass membrane protein</topology>
    </subcellularLocation>
</comment>
<feature type="transmembrane region" description="Helical" evidence="5">
    <location>
        <begin position="246"/>
        <end position="266"/>
    </location>
</feature>
<feature type="transmembrane region" description="Helical" evidence="5">
    <location>
        <begin position="212"/>
        <end position="234"/>
    </location>
</feature>
<evidence type="ECO:0000256" key="5">
    <source>
        <dbReference type="SAM" id="Phobius"/>
    </source>
</evidence>
<dbReference type="InterPro" id="IPR011701">
    <property type="entry name" value="MFS"/>
</dbReference>
<dbReference type="InterPro" id="IPR036259">
    <property type="entry name" value="MFS_trans_sf"/>
</dbReference>
<feature type="domain" description="Major facilitator superfamily (MFS) profile" evidence="6">
    <location>
        <begin position="17"/>
        <end position="386"/>
    </location>
</feature>
<dbReference type="KEGG" id="aswu:HUW51_06830"/>
<feature type="transmembrane region" description="Helical" evidence="5">
    <location>
        <begin position="83"/>
        <end position="101"/>
    </location>
</feature>
<feature type="transmembrane region" description="Helical" evidence="5">
    <location>
        <begin position="333"/>
        <end position="357"/>
    </location>
</feature>
<dbReference type="RefSeq" id="WP_185273235.1">
    <property type="nucleotide sequence ID" value="NZ_CP055156.1"/>
</dbReference>
<dbReference type="Gene3D" id="1.20.1250.20">
    <property type="entry name" value="MFS general substrate transporter like domains"/>
    <property type="match status" value="2"/>
</dbReference>
<dbReference type="SUPFAM" id="SSF103473">
    <property type="entry name" value="MFS general substrate transporter"/>
    <property type="match status" value="1"/>
</dbReference>
<dbReference type="PROSITE" id="PS50850">
    <property type="entry name" value="MFS"/>
    <property type="match status" value="1"/>
</dbReference>
<evidence type="ECO:0000259" key="6">
    <source>
        <dbReference type="PROSITE" id="PS50850"/>
    </source>
</evidence>
<dbReference type="InterPro" id="IPR020846">
    <property type="entry name" value="MFS_dom"/>
</dbReference>
<evidence type="ECO:0000313" key="7">
    <source>
        <dbReference type="EMBL" id="QNF32456.1"/>
    </source>
</evidence>
<dbReference type="GO" id="GO:0016020">
    <property type="term" value="C:membrane"/>
    <property type="evidence" value="ECO:0007669"/>
    <property type="project" value="UniProtKB-SubCell"/>
</dbReference>
<evidence type="ECO:0000256" key="3">
    <source>
        <dbReference type="ARBA" id="ARBA00022989"/>
    </source>
</evidence>
<dbReference type="EMBL" id="CP055156">
    <property type="protein sequence ID" value="QNF32456.1"/>
    <property type="molecule type" value="Genomic_DNA"/>
</dbReference>
<name>A0A7G7G5M2_9BACT</name>
<gene>
    <name evidence="7" type="ORF">HUW51_06830</name>
</gene>
<dbReference type="PANTHER" id="PTHR23514:SF13">
    <property type="entry name" value="INNER MEMBRANE PROTEIN YBJJ"/>
    <property type="match status" value="1"/>
</dbReference>
<dbReference type="AlphaFoldDB" id="A0A7G7G5M2"/>
<dbReference type="Pfam" id="PF07690">
    <property type="entry name" value="MFS_1"/>
    <property type="match status" value="1"/>
</dbReference>
<sequence>MISLSLPSSFPVSKKVHRWAVSTLFFLQGLCFASWASRIPTIQDKLGLNESQLGAVLLAIPIGSMISLPVSGWLVAKFGSKKVVTLGVFLYSLTLVTLGMAQNTFQLISYLLLFGFGGNFLNIGINTQAVGVESMYKKPIMGMFHGMWSLAGFSGAALGTLMIGEGIVPVQHFLAVTIFVVLAALVSTRFTIAEDPNRQADQPIFAKPDKSLLMLGVIAFCSMICEGAMFDWSGVYFQKVVQADKAWVGAGYTAFMATMASGRFVADWFTGKFGLKRTLQLSGVLIASGLLLAVLLPNLITAMAGFLLVGAGVSSIIPLVYSAAGKSKVLSPGVALAAVSTIGFLGFLMGPPIIGLVAGATSLRVSFFIIAIMGLCVSFFATRAKLD</sequence>
<evidence type="ECO:0000256" key="1">
    <source>
        <dbReference type="ARBA" id="ARBA00004141"/>
    </source>
</evidence>
<keyword evidence="8" id="KW-1185">Reference proteome</keyword>
<feature type="transmembrane region" description="Helical" evidence="5">
    <location>
        <begin position="107"/>
        <end position="125"/>
    </location>
</feature>
<feature type="transmembrane region" description="Helical" evidence="5">
    <location>
        <begin position="363"/>
        <end position="382"/>
    </location>
</feature>
<evidence type="ECO:0000256" key="4">
    <source>
        <dbReference type="ARBA" id="ARBA00023136"/>
    </source>
</evidence>
<feature type="transmembrane region" description="Helical" evidence="5">
    <location>
        <begin position="52"/>
        <end position="76"/>
    </location>
</feature>
<keyword evidence="2 5" id="KW-0812">Transmembrane</keyword>
<dbReference type="GO" id="GO:0022857">
    <property type="term" value="F:transmembrane transporter activity"/>
    <property type="evidence" value="ECO:0007669"/>
    <property type="project" value="InterPro"/>
</dbReference>